<keyword evidence="2" id="KW-1185">Reference proteome</keyword>
<comment type="caution">
    <text evidence="1">The sequence shown here is derived from an EMBL/GenBank/DDBJ whole genome shotgun (WGS) entry which is preliminary data.</text>
</comment>
<dbReference type="AlphaFoldDB" id="A0AAN8X456"/>
<sequence>SNTGIDAVAGLPRVAENLQPQEATQAINSTSTAVRRSVRIAQRTFKNNGVNQSAIIKVK</sequence>
<evidence type="ECO:0000313" key="2">
    <source>
        <dbReference type="Proteomes" id="UP001381693"/>
    </source>
</evidence>
<organism evidence="1 2">
    <name type="scientific">Halocaridina rubra</name>
    <name type="common">Hawaiian red shrimp</name>
    <dbReference type="NCBI Taxonomy" id="373956"/>
    <lineage>
        <taxon>Eukaryota</taxon>
        <taxon>Metazoa</taxon>
        <taxon>Ecdysozoa</taxon>
        <taxon>Arthropoda</taxon>
        <taxon>Crustacea</taxon>
        <taxon>Multicrustacea</taxon>
        <taxon>Malacostraca</taxon>
        <taxon>Eumalacostraca</taxon>
        <taxon>Eucarida</taxon>
        <taxon>Decapoda</taxon>
        <taxon>Pleocyemata</taxon>
        <taxon>Caridea</taxon>
        <taxon>Atyoidea</taxon>
        <taxon>Atyidae</taxon>
        <taxon>Halocaridina</taxon>
    </lineage>
</organism>
<feature type="non-terminal residue" evidence="1">
    <location>
        <position position="1"/>
    </location>
</feature>
<name>A0AAN8X456_HALRR</name>
<gene>
    <name evidence="1" type="ORF">SK128_015047</name>
</gene>
<protein>
    <submittedName>
        <fullName evidence="1">Uncharacterized protein</fullName>
    </submittedName>
</protein>
<dbReference type="EMBL" id="JAXCGZ010010037">
    <property type="protein sequence ID" value="KAK7075881.1"/>
    <property type="molecule type" value="Genomic_DNA"/>
</dbReference>
<evidence type="ECO:0000313" key="1">
    <source>
        <dbReference type="EMBL" id="KAK7075881.1"/>
    </source>
</evidence>
<proteinExistence type="predicted"/>
<accession>A0AAN8X456</accession>
<reference evidence="1 2" key="1">
    <citation type="submission" date="2023-11" db="EMBL/GenBank/DDBJ databases">
        <title>Halocaridina rubra genome assembly.</title>
        <authorList>
            <person name="Smith C."/>
        </authorList>
    </citation>
    <scope>NUCLEOTIDE SEQUENCE [LARGE SCALE GENOMIC DNA]</scope>
    <source>
        <strain evidence="1">EP-1</strain>
        <tissue evidence="1">Whole</tissue>
    </source>
</reference>
<dbReference type="Proteomes" id="UP001381693">
    <property type="component" value="Unassembled WGS sequence"/>
</dbReference>